<dbReference type="Pfam" id="PF19798">
    <property type="entry name" value="Sulfotransfer_5"/>
    <property type="match status" value="1"/>
</dbReference>
<sequence>MYSFAQRKNIKVLDEPFYAYYLHNKDKRVKHPSENEIFKSMEISEEKIIAQIEKQALKKDVFIKGMAHHYLSNKPQFILNWENIILIRHPQKLLTSFSKVIENPTIDDIGIKKASQLFTFLSQSGNVPLIIDSDELIKSPKVYLQKICEKLKIPFSEKMLKWKKGGIPEDGVWAKHWYKNVHNSQEFSVQKSTKQKIPERLLPVLDEALDYYNILKNYILKND</sequence>
<reference evidence="2 3" key="1">
    <citation type="submission" date="2019-08" db="EMBL/GenBank/DDBJ databases">
        <title>Ulvibacter marinistellae sp. nov., isolated from a starfish, Patiria pectinifera.</title>
        <authorList>
            <person name="Kawano K."/>
            <person name="Ushijima N."/>
            <person name="Kihara M."/>
            <person name="Itoh H."/>
        </authorList>
    </citation>
    <scope>NUCLEOTIDE SEQUENCE [LARGE SCALE GENOMIC DNA]</scope>
    <source>
        <strain evidence="2 3">KK4</strain>
    </source>
</reference>
<dbReference type="InterPro" id="IPR050571">
    <property type="entry name" value="Class-IV_PLP-Dep_Aminotrnsfr"/>
</dbReference>
<evidence type="ECO:0000256" key="1">
    <source>
        <dbReference type="ARBA" id="ARBA00009320"/>
    </source>
</evidence>
<dbReference type="PANTHER" id="PTHR42743">
    <property type="entry name" value="AMINO-ACID AMINOTRANSFERASE"/>
    <property type="match status" value="1"/>
</dbReference>
<name>A0A5J4FT47_9FLAO</name>
<dbReference type="EMBL" id="BKCF01000001">
    <property type="protein sequence ID" value="GEQ84643.1"/>
    <property type="molecule type" value="Genomic_DNA"/>
</dbReference>
<protein>
    <submittedName>
        <fullName evidence="2">Branched chain amino acid aminotransferase</fullName>
    </submittedName>
</protein>
<accession>A0A5J4FT47</accession>
<dbReference type="InterPro" id="IPR027417">
    <property type="entry name" value="P-loop_NTPase"/>
</dbReference>
<dbReference type="Gene3D" id="3.40.50.300">
    <property type="entry name" value="P-loop containing nucleotide triphosphate hydrolases"/>
    <property type="match status" value="1"/>
</dbReference>
<keyword evidence="3" id="KW-1185">Reference proteome</keyword>
<evidence type="ECO:0000313" key="3">
    <source>
        <dbReference type="Proteomes" id="UP000326994"/>
    </source>
</evidence>
<gene>
    <name evidence="2" type="ORF">ULMS_01510</name>
</gene>
<dbReference type="Proteomes" id="UP000326994">
    <property type="component" value="Unassembled WGS sequence"/>
</dbReference>
<dbReference type="AlphaFoldDB" id="A0A5J4FT47"/>
<dbReference type="PANTHER" id="PTHR42743:SF11">
    <property type="entry name" value="AMINODEOXYCHORISMATE LYASE"/>
    <property type="match status" value="1"/>
</dbReference>
<comment type="caution">
    <text evidence="2">The sequence shown here is derived from an EMBL/GenBank/DDBJ whole genome shotgun (WGS) entry which is preliminary data.</text>
</comment>
<dbReference type="SUPFAM" id="SSF52540">
    <property type="entry name" value="P-loop containing nucleoside triphosphate hydrolases"/>
    <property type="match status" value="1"/>
</dbReference>
<keyword evidence="2" id="KW-0808">Transferase</keyword>
<comment type="similarity">
    <text evidence="1">Belongs to the class-IV pyridoxal-phosphate-dependent aminotransferase family.</text>
</comment>
<proteinExistence type="inferred from homology"/>
<dbReference type="GO" id="GO:0008483">
    <property type="term" value="F:transaminase activity"/>
    <property type="evidence" value="ECO:0007669"/>
    <property type="project" value="UniProtKB-KW"/>
</dbReference>
<organism evidence="2 3">
    <name type="scientific">Patiriisocius marinistellae</name>
    <dbReference type="NCBI Taxonomy" id="2494560"/>
    <lineage>
        <taxon>Bacteria</taxon>
        <taxon>Pseudomonadati</taxon>
        <taxon>Bacteroidota</taxon>
        <taxon>Flavobacteriia</taxon>
        <taxon>Flavobacteriales</taxon>
        <taxon>Flavobacteriaceae</taxon>
        <taxon>Patiriisocius</taxon>
    </lineage>
</organism>
<keyword evidence="2" id="KW-0032">Aminotransferase</keyword>
<dbReference type="GO" id="GO:0019752">
    <property type="term" value="P:carboxylic acid metabolic process"/>
    <property type="evidence" value="ECO:0007669"/>
    <property type="project" value="TreeGrafter"/>
</dbReference>
<evidence type="ECO:0000313" key="2">
    <source>
        <dbReference type="EMBL" id="GEQ84643.1"/>
    </source>
</evidence>